<comment type="similarity">
    <text evidence="1 4">Belongs to the methyltransferase superfamily. METL family.</text>
</comment>
<name>A0AAV3R6I1_LITER</name>
<dbReference type="InterPro" id="IPR029063">
    <property type="entry name" value="SAM-dependent_MTases_sf"/>
</dbReference>
<comment type="function">
    <text evidence="4">S-adenosyl-L-methionine-dependent methyltransferase.</text>
</comment>
<proteinExistence type="inferred from homology"/>
<evidence type="ECO:0000256" key="1">
    <source>
        <dbReference type="ARBA" id="ARBA00009725"/>
    </source>
</evidence>
<dbReference type="EMBL" id="BAABME010007700">
    <property type="protein sequence ID" value="GAA0171510.1"/>
    <property type="molecule type" value="Genomic_DNA"/>
</dbReference>
<dbReference type="SUPFAM" id="SSF53335">
    <property type="entry name" value="S-adenosyl-L-methionine-dependent methyltransferases"/>
    <property type="match status" value="1"/>
</dbReference>
<dbReference type="GO" id="GO:0008757">
    <property type="term" value="F:S-adenosylmethionine-dependent methyltransferase activity"/>
    <property type="evidence" value="ECO:0007669"/>
    <property type="project" value="UniProtKB-ARBA"/>
</dbReference>
<evidence type="ECO:0000256" key="4">
    <source>
        <dbReference type="PIRNR" id="PIRNR037755"/>
    </source>
</evidence>
<accession>A0AAV3R6I1</accession>
<dbReference type="GO" id="GO:0008173">
    <property type="term" value="F:RNA methyltransferase activity"/>
    <property type="evidence" value="ECO:0007669"/>
    <property type="project" value="UniProtKB-ARBA"/>
</dbReference>
<evidence type="ECO:0000313" key="7">
    <source>
        <dbReference type="Proteomes" id="UP001454036"/>
    </source>
</evidence>
<keyword evidence="7" id="KW-1185">Reference proteome</keyword>
<dbReference type="Pfam" id="PF08242">
    <property type="entry name" value="Methyltransf_12"/>
    <property type="match status" value="1"/>
</dbReference>
<dbReference type="PANTHER" id="PTHR22809">
    <property type="entry name" value="METHYLTRANSFERASE-RELATED"/>
    <property type="match status" value="1"/>
</dbReference>
<dbReference type="InterPro" id="IPR013217">
    <property type="entry name" value="Methyltransf_12"/>
</dbReference>
<comment type="caution">
    <text evidence="6">The sequence shown here is derived from an EMBL/GenBank/DDBJ whole genome shotgun (WGS) entry which is preliminary data.</text>
</comment>
<evidence type="ECO:0000313" key="6">
    <source>
        <dbReference type="EMBL" id="GAA0171510.1"/>
    </source>
</evidence>
<dbReference type="InterPro" id="IPR026113">
    <property type="entry name" value="METTL2/6/8-like"/>
</dbReference>
<evidence type="ECO:0000256" key="2">
    <source>
        <dbReference type="ARBA" id="ARBA00022603"/>
    </source>
</evidence>
<reference evidence="6 7" key="1">
    <citation type="submission" date="2024-01" db="EMBL/GenBank/DDBJ databases">
        <title>The complete chloroplast genome sequence of Lithospermum erythrorhizon: insights into the phylogenetic relationship among Boraginaceae species and the maternal lineages of purple gromwells.</title>
        <authorList>
            <person name="Okada T."/>
            <person name="Watanabe K."/>
        </authorList>
    </citation>
    <scope>NUCLEOTIDE SEQUENCE [LARGE SCALE GENOMIC DNA]</scope>
</reference>
<evidence type="ECO:0000259" key="5">
    <source>
        <dbReference type="Pfam" id="PF08242"/>
    </source>
</evidence>
<protein>
    <recommendedName>
        <fullName evidence="4">tRNA N(3)-methylcytidine methyltransferase</fullName>
        <ecNumber evidence="4">2.1.1.-</ecNumber>
    </recommendedName>
</protein>
<keyword evidence="2 4" id="KW-0489">Methyltransferase</keyword>
<dbReference type="AlphaFoldDB" id="A0AAV3R6I1"/>
<dbReference type="PIRSF" id="PIRSF037755">
    <property type="entry name" value="Mettl2_prd"/>
    <property type="match status" value="1"/>
</dbReference>
<dbReference type="PANTHER" id="PTHR22809:SF8">
    <property type="entry name" value="TRNA N(3)-METHYLCYTIDINE METHYLTRANSFERASE"/>
    <property type="match status" value="1"/>
</dbReference>
<organism evidence="6 7">
    <name type="scientific">Lithospermum erythrorhizon</name>
    <name type="common">Purple gromwell</name>
    <name type="synonym">Lithospermum officinale var. erythrorhizon</name>
    <dbReference type="NCBI Taxonomy" id="34254"/>
    <lineage>
        <taxon>Eukaryota</taxon>
        <taxon>Viridiplantae</taxon>
        <taxon>Streptophyta</taxon>
        <taxon>Embryophyta</taxon>
        <taxon>Tracheophyta</taxon>
        <taxon>Spermatophyta</taxon>
        <taxon>Magnoliopsida</taxon>
        <taxon>eudicotyledons</taxon>
        <taxon>Gunneridae</taxon>
        <taxon>Pentapetalae</taxon>
        <taxon>asterids</taxon>
        <taxon>lamiids</taxon>
        <taxon>Boraginales</taxon>
        <taxon>Boraginaceae</taxon>
        <taxon>Boraginoideae</taxon>
        <taxon>Lithospermeae</taxon>
        <taxon>Lithospermum</taxon>
    </lineage>
</organism>
<dbReference type="EC" id="2.1.1.-" evidence="4"/>
<dbReference type="Proteomes" id="UP001454036">
    <property type="component" value="Unassembled WGS sequence"/>
</dbReference>
<evidence type="ECO:0000256" key="3">
    <source>
        <dbReference type="ARBA" id="ARBA00022679"/>
    </source>
</evidence>
<dbReference type="Gene3D" id="3.40.50.150">
    <property type="entry name" value="Vaccinia Virus protein VP39"/>
    <property type="match status" value="1"/>
</dbReference>
<keyword evidence="3 4" id="KW-0808">Transferase</keyword>
<feature type="domain" description="Methyltransferase type 12" evidence="5">
    <location>
        <begin position="74"/>
        <end position="174"/>
    </location>
</feature>
<dbReference type="CDD" id="cd02440">
    <property type="entry name" value="AdoMet_MTases"/>
    <property type="match status" value="1"/>
</dbReference>
<dbReference type="GO" id="GO:0032259">
    <property type="term" value="P:methylation"/>
    <property type="evidence" value="ECO:0007669"/>
    <property type="project" value="UniProtKB-KW"/>
</dbReference>
<sequence>MLSSSSWCLSSTSLPLTSSCNGNEHHFSKHAPKYWDNFYKLHQNKFFKDRHYLVKDWGRYFSNDEDVDDRKVVLEVGCGPGNTIYPLLDAFPNMYVHACDFSPQAISLVKGHPNFNASQMNVFVCDVATDDLSISISPSSVDVITLIFTLSAFSPNKMSLVLQNLRKVLKPNGFVLFRDYAIGDSAQVKLQKKNQLISENFFFRGDGTCSFFFSEDFLSTLFSAGGFDIMDVSTYYREIENRSKNITMQRYWIRGIFRAN</sequence>
<gene>
    <name evidence="6" type="ORF">LIER_25523</name>
</gene>